<proteinExistence type="predicted"/>
<comment type="caution">
    <text evidence="1">The sequence shown here is derived from an EMBL/GenBank/DDBJ whole genome shotgun (WGS) entry which is preliminary data.</text>
</comment>
<evidence type="ECO:0000313" key="2">
    <source>
        <dbReference type="Proteomes" id="UP000799754"/>
    </source>
</evidence>
<dbReference type="Proteomes" id="UP000799754">
    <property type="component" value="Unassembled WGS sequence"/>
</dbReference>
<protein>
    <submittedName>
        <fullName evidence="1">Uncharacterized protein</fullName>
    </submittedName>
</protein>
<dbReference type="EMBL" id="MU006707">
    <property type="protein sequence ID" value="KAF2630318.1"/>
    <property type="molecule type" value="Genomic_DNA"/>
</dbReference>
<keyword evidence="2" id="KW-1185">Reference proteome</keyword>
<reference evidence="1" key="1">
    <citation type="journal article" date="2020" name="Stud. Mycol.">
        <title>101 Dothideomycetes genomes: a test case for predicting lifestyles and emergence of pathogens.</title>
        <authorList>
            <person name="Haridas S."/>
            <person name="Albert R."/>
            <person name="Binder M."/>
            <person name="Bloem J."/>
            <person name="Labutti K."/>
            <person name="Salamov A."/>
            <person name="Andreopoulos B."/>
            <person name="Baker S."/>
            <person name="Barry K."/>
            <person name="Bills G."/>
            <person name="Bluhm B."/>
            <person name="Cannon C."/>
            <person name="Castanera R."/>
            <person name="Culley D."/>
            <person name="Daum C."/>
            <person name="Ezra D."/>
            <person name="Gonzalez J."/>
            <person name="Henrissat B."/>
            <person name="Kuo A."/>
            <person name="Liang C."/>
            <person name="Lipzen A."/>
            <person name="Lutzoni F."/>
            <person name="Magnuson J."/>
            <person name="Mondo S."/>
            <person name="Nolan M."/>
            <person name="Ohm R."/>
            <person name="Pangilinan J."/>
            <person name="Park H.-J."/>
            <person name="Ramirez L."/>
            <person name="Alfaro M."/>
            <person name="Sun H."/>
            <person name="Tritt A."/>
            <person name="Yoshinaga Y."/>
            <person name="Zwiers L.-H."/>
            <person name="Turgeon B."/>
            <person name="Goodwin S."/>
            <person name="Spatafora J."/>
            <person name="Crous P."/>
            <person name="Grigoriev I."/>
        </authorList>
    </citation>
    <scope>NUCLEOTIDE SEQUENCE</scope>
    <source>
        <strain evidence="1">CBS 525.71</strain>
    </source>
</reference>
<gene>
    <name evidence="1" type="ORF">BU25DRAFT_387421</name>
</gene>
<evidence type="ECO:0000313" key="1">
    <source>
        <dbReference type="EMBL" id="KAF2630318.1"/>
    </source>
</evidence>
<organism evidence="1 2">
    <name type="scientific">Macroventuria anomochaeta</name>
    <dbReference type="NCBI Taxonomy" id="301207"/>
    <lineage>
        <taxon>Eukaryota</taxon>
        <taxon>Fungi</taxon>
        <taxon>Dikarya</taxon>
        <taxon>Ascomycota</taxon>
        <taxon>Pezizomycotina</taxon>
        <taxon>Dothideomycetes</taxon>
        <taxon>Pleosporomycetidae</taxon>
        <taxon>Pleosporales</taxon>
        <taxon>Pleosporineae</taxon>
        <taxon>Didymellaceae</taxon>
        <taxon>Macroventuria</taxon>
    </lineage>
</organism>
<accession>A0ACB6S8E9</accession>
<name>A0ACB6S8E9_9PLEO</name>
<sequence length="859" mass="95481">MLFHSMSLHTRCPRRIASTAAHRNVWRQRGVRDYASDTANDPEWFQQVRSELISRKPHYQCEDLDLLHHEQLYTTLGGFVPRLSKLDTDLKPNISLAELLTHFNIRVLSSTLLPDGTDPLHSPGEPWMRRMWAGGAVKLNPDLKLKSGAPFRLLQKVACVERIKDVRLQGTGDEAKVFVTVERRFAFADQLRDVAKSRPEGNVRAQIFQQADTGDDWSDALLKEERNLVFLKAKTAAELIAIYAGQTVVPRYLKSPAEPDFSHVLTPTRSLLFRYSALTFNAHLLHLDPTYARNVEGHRNLLVHGPLTLTLMLQTLNTHLRSSRIGTKLELVDSVEYRNLAPLYCDEEMRVCVKNKKRTETGNLWDVWIEGPTGGMAVKAVVRTVDRGRHASPTERAVEVKTGTDLPDVQTVARQAQDKLHALDQKDSGMEQLSPVSREERRRLWRDEQRQFSRKERKEWAARPLSYLYSASSPLMVRNSSQALQLGQSPALDSKDSSMGQLSQVSREERRKLGREVQTERPPASSPSNTNPQSQRAQKTLPTPSREHVEYSNIWRRRWVGKALPYLYLWQTSALYNRAVVSRQPDSAPAPAPASSAASKPEVLHARAEAKNKIHTVMNPKNGPKIRVTKSDSPETKFLKALQAKSSSTSPSTSGQDPAINAATSPASSPPSSTLSLAQKQRAILLASAPVQVPQSRTVETTAPAATSDWAVSLRERSASDQEGNEGTASEQATESTCTDFTALDSAADIPGSADSETRVRKIESDGPEHVLPLASMHKATGSQDKSPAVRTREAKQKQLNIKKVEQLNVRKIGVGLEDAARRGGKRTGTETPKQIAKALKRDVLAAERSGDGKGGQWR</sequence>